<dbReference type="InterPro" id="IPR029058">
    <property type="entry name" value="AB_hydrolase_fold"/>
</dbReference>
<keyword evidence="1" id="KW-0378">Hydrolase</keyword>
<dbReference type="AlphaFoldDB" id="A0A401J8H6"/>
<dbReference type="SUPFAM" id="SSF53474">
    <property type="entry name" value="alpha/beta-Hydrolases"/>
    <property type="match status" value="1"/>
</dbReference>
<accession>A0A401J8H6</accession>
<dbReference type="Pfam" id="PF07859">
    <property type="entry name" value="Abhydrolase_3"/>
    <property type="match status" value="1"/>
</dbReference>
<protein>
    <recommendedName>
        <fullName evidence="2">Alpha/beta hydrolase fold-3 domain-containing protein</fullName>
    </recommendedName>
</protein>
<proteinExistence type="predicted"/>
<evidence type="ECO:0000259" key="2">
    <source>
        <dbReference type="Pfam" id="PF07859"/>
    </source>
</evidence>
<sequence>MIDSDQSIDPELLDMLEKWPSMTVDATMLDTIRASGELLLGEIVSPDYVDKQVMLVPGTDATPEIPLTFYRPADRADDVLPCIYHIHGGGYICGTAASHEPIHRQMVVDLNCMIVSVDYRLAPETPFPGPLEDCYAGLAWLYGNAKELRVDPARIGLLGESAGGGLAAALALLARDRGVYPLAFQQLVYPMLDDRTCTAEPHPHAGRFVWNNGSNDFGWRSYLGHAPGAATVSPYAAAARAVDLSGLPPAFVSTGALDLFVDEDINYAARLVRAGVGTELHVYPGAIHGFYLHPTASVALQANRDAKDWLRRHLYP</sequence>
<evidence type="ECO:0000313" key="4">
    <source>
        <dbReference type="Proteomes" id="UP000290975"/>
    </source>
</evidence>
<feature type="domain" description="Alpha/beta hydrolase fold-3" evidence="2">
    <location>
        <begin position="84"/>
        <end position="291"/>
    </location>
</feature>
<comment type="caution">
    <text evidence="3">The sequence shown here is derived from an EMBL/GenBank/DDBJ whole genome shotgun (WGS) entry which is preliminary data.</text>
</comment>
<dbReference type="Gene3D" id="3.40.50.1820">
    <property type="entry name" value="alpha/beta hydrolase"/>
    <property type="match status" value="1"/>
</dbReference>
<dbReference type="RefSeq" id="WP_223176285.1">
    <property type="nucleotide sequence ID" value="NZ_BBQY01000051.1"/>
</dbReference>
<dbReference type="PANTHER" id="PTHR48081">
    <property type="entry name" value="AB HYDROLASE SUPERFAMILY PROTEIN C4A8.06C"/>
    <property type="match status" value="1"/>
</dbReference>
<name>A0A401J8H6_SPHXE</name>
<gene>
    <name evidence="3" type="ORF">MBESOW_P4145</name>
</gene>
<dbReference type="InterPro" id="IPR050300">
    <property type="entry name" value="GDXG_lipolytic_enzyme"/>
</dbReference>
<reference evidence="3 4" key="1">
    <citation type="submission" date="2014-12" db="EMBL/GenBank/DDBJ databases">
        <title>Whole genome sequencing of Sphingobium xenophagum OW59.</title>
        <authorList>
            <person name="Ohta Y."/>
            <person name="Nishi S."/>
            <person name="Hatada Y."/>
        </authorList>
    </citation>
    <scope>NUCLEOTIDE SEQUENCE [LARGE SCALE GENOMIC DNA]</scope>
    <source>
        <strain evidence="3 4">OW59</strain>
    </source>
</reference>
<organism evidence="3 4">
    <name type="scientific">Sphingobium xenophagum</name>
    <dbReference type="NCBI Taxonomy" id="121428"/>
    <lineage>
        <taxon>Bacteria</taxon>
        <taxon>Pseudomonadati</taxon>
        <taxon>Pseudomonadota</taxon>
        <taxon>Alphaproteobacteria</taxon>
        <taxon>Sphingomonadales</taxon>
        <taxon>Sphingomonadaceae</taxon>
        <taxon>Sphingobium</taxon>
    </lineage>
</organism>
<evidence type="ECO:0000256" key="1">
    <source>
        <dbReference type="ARBA" id="ARBA00022801"/>
    </source>
</evidence>
<dbReference type="PANTHER" id="PTHR48081:SF8">
    <property type="entry name" value="ALPHA_BETA HYDROLASE FOLD-3 DOMAIN-CONTAINING PROTEIN-RELATED"/>
    <property type="match status" value="1"/>
</dbReference>
<dbReference type="GO" id="GO:0016787">
    <property type="term" value="F:hydrolase activity"/>
    <property type="evidence" value="ECO:0007669"/>
    <property type="project" value="UniProtKB-KW"/>
</dbReference>
<dbReference type="EMBL" id="BBQY01000051">
    <property type="protein sequence ID" value="GBH32915.1"/>
    <property type="molecule type" value="Genomic_DNA"/>
</dbReference>
<keyword evidence="4" id="KW-1185">Reference proteome</keyword>
<evidence type="ECO:0000313" key="3">
    <source>
        <dbReference type="EMBL" id="GBH32915.1"/>
    </source>
</evidence>
<dbReference type="Proteomes" id="UP000290975">
    <property type="component" value="Unassembled WGS sequence"/>
</dbReference>
<dbReference type="InterPro" id="IPR013094">
    <property type="entry name" value="AB_hydrolase_3"/>
</dbReference>